<feature type="domain" description="DUF7041" evidence="1">
    <location>
        <begin position="1"/>
        <end position="52"/>
    </location>
</feature>
<protein>
    <recommendedName>
        <fullName evidence="1">DUF7041 domain-containing protein</fullName>
    </recommendedName>
</protein>
<dbReference type="InParanoid" id="E1ZVX9"/>
<dbReference type="Proteomes" id="UP000000311">
    <property type="component" value="Unassembled WGS sequence"/>
</dbReference>
<feature type="non-terminal residue" evidence="2">
    <location>
        <position position="1"/>
    </location>
</feature>
<reference evidence="2 3" key="1">
    <citation type="journal article" date="2010" name="Science">
        <title>Genomic comparison of the ants Camponotus floridanus and Harpegnathos saltator.</title>
        <authorList>
            <person name="Bonasio R."/>
            <person name="Zhang G."/>
            <person name="Ye C."/>
            <person name="Mutti N.S."/>
            <person name="Fang X."/>
            <person name="Qin N."/>
            <person name="Donahue G."/>
            <person name="Yang P."/>
            <person name="Li Q."/>
            <person name="Li C."/>
            <person name="Zhang P."/>
            <person name="Huang Z."/>
            <person name="Berger S.L."/>
            <person name="Reinberg D."/>
            <person name="Wang J."/>
            <person name="Liebig J."/>
        </authorList>
    </citation>
    <scope>NUCLEOTIDE SEQUENCE [LARGE SCALE GENOMIC DNA]</scope>
    <source>
        <strain evidence="3">C129</strain>
    </source>
</reference>
<dbReference type="EMBL" id="GL434666">
    <property type="protein sequence ID" value="EFN74660.1"/>
    <property type="molecule type" value="Genomic_DNA"/>
</dbReference>
<evidence type="ECO:0000259" key="1">
    <source>
        <dbReference type="Pfam" id="PF23055"/>
    </source>
</evidence>
<dbReference type="AlphaFoldDB" id="E1ZVX9"/>
<evidence type="ECO:0000313" key="3">
    <source>
        <dbReference type="Proteomes" id="UP000000311"/>
    </source>
</evidence>
<dbReference type="Pfam" id="PF23055">
    <property type="entry name" value="DUF7041"/>
    <property type="match status" value="1"/>
</dbReference>
<sequence length="53" mass="6199">PPFWRDNPTLWFMQVEASFTLSRITSDDSKYRYVLVNLDTTVLPFMSDIVTSP</sequence>
<organism evidence="3">
    <name type="scientific">Camponotus floridanus</name>
    <name type="common">Florida carpenter ant</name>
    <dbReference type="NCBI Taxonomy" id="104421"/>
    <lineage>
        <taxon>Eukaryota</taxon>
        <taxon>Metazoa</taxon>
        <taxon>Ecdysozoa</taxon>
        <taxon>Arthropoda</taxon>
        <taxon>Hexapoda</taxon>
        <taxon>Insecta</taxon>
        <taxon>Pterygota</taxon>
        <taxon>Neoptera</taxon>
        <taxon>Endopterygota</taxon>
        <taxon>Hymenoptera</taxon>
        <taxon>Apocrita</taxon>
        <taxon>Aculeata</taxon>
        <taxon>Formicoidea</taxon>
        <taxon>Formicidae</taxon>
        <taxon>Formicinae</taxon>
        <taxon>Camponotus</taxon>
    </lineage>
</organism>
<gene>
    <name evidence="2" type="ORF">EAG_00033</name>
</gene>
<evidence type="ECO:0000313" key="2">
    <source>
        <dbReference type="EMBL" id="EFN74660.1"/>
    </source>
</evidence>
<dbReference type="OMA" id="CEIPPFW"/>
<dbReference type="PANTHER" id="PTHR33327:SF3">
    <property type="entry name" value="RNA-DIRECTED DNA POLYMERASE"/>
    <property type="match status" value="1"/>
</dbReference>
<dbReference type="OrthoDB" id="7552726at2759"/>
<name>E1ZVX9_CAMFO</name>
<accession>E1ZVX9</accession>
<feature type="non-terminal residue" evidence="2">
    <location>
        <position position="53"/>
    </location>
</feature>
<dbReference type="PANTHER" id="PTHR33327">
    <property type="entry name" value="ENDONUCLEASE"/>
    <property type="match status" value="1"/>
</dbReference>
<keyword evidence="3" id="KW-1185">Reference proteome</keyword>
<dbReference type="InterPro" id="IPR055469">
    <property type="entry name" value="DUF7041"/>
</dbReference>
<proteinExistence type="predicted"/>